<evidence type="ECO:0000256" key="7">
    <source>
        <dbReference type="SAM" id="Phobius"/>
    </source>
</evidence>
<sequence>MEFGDDQDFVTFEMGNFEGQELNLDTPDVVYPINIPAPVVPVGFQKVASPIPPPTKITNLEKSESPNPQVKDIHNSTPTPVIASPIPNNIRGFENVEDKPFENEPPLLEELGIDFKVIGKRIVTKLNPLTKNDDYESDVIGSLFFGLLLGVAILLTGKFRFGYVFGFTFVGSFAEYFVLSLLSVKKLDFSVVLTNLGYSSYPLVVLAVASVFVSNKTILSIIAISGIAWCTLSSSRFFANIQEITDKKLLVAYPMALYFILFVLLVMF</sequence>
<feature type="transmembrane region" description="Helical" evidence="7">
    <location>
        <begin position="139"/>
        <end position="157"/>
    </location>
</feature>
<keyword evidence="4 7" id="KW-1133">Transmembrane helix</keyword>
<evidence type="ECO:0000256" key="3">
    <source>
        <dbReference type="ARBA" id="ARBA00022692"/>
    </source>
</evidence>
<evidence type="ECO:0000256" key="1">
    <source>
        <dbReference type="ARBA" id="ARBA00004141"/>
    </source>
</evidence>
<feature type="region of interest" description="Disordered" evidence="6">
    <location>
        <begin position="57"/>
        <end position="78"/>
    </location>
</feature>
<feature type="transmembrane region" description="Helical" evidence="7">
    <location>
        <begin position="250"/>
        <end position="267"/>
    </location>
</feature>
<dbReference type="PANTHER" id="PTHR21236:SF2">
    <property type="entry name" value="PROTEIN YIPF"/>
    <property type="match status" value="1"/>
</dbReference>
<dbReference type="GO" id="GO:0016020">
    <property type="term" value="C:membrane"/>
    <property type="evidence" value="ECO:0007669"/>
    <property type="project" value="UniProtKB-SubCell"/>
</dbReference>
<evidence type="ECO:0000313" key="9">
    <source>
        <dbReference type="Proteomes" id="UP000014680"/>
    </source>
</evidence>
<dbReference type="PANTHER" id="PTHR21236">
    <property type="entry name" value="GOLGI MEMBRANE PROTEIN YIP1"/>
    <property type="match status" value="1"/>
</dbReference>
<comment type="subcellular location">
    <subcellularLocation>
        <location evidence="1">Membrane</location>
        <topology evidence="1">Multi-pass membrane protein</topology>
    </subcellularLocation>
</comment>
<organism evidence="8 9">
    <name type="scientific">Entamoeba invadens IP1</name>
    <dbReference type="NCBI Taxonomy" id="370355"/>
    <lineage>
        <taxon>Eukaryota</taxon>
        <taxon>Amoebozoa</taxon>
        <taxon>Evosea</taxon>
        <taxon>Archamoebae</taxon>
        <taxon>Mastigamoebida</taxon>
        <taxon>Entamoebidae</taxon>
        <taxon>Entamoeba</taxon>
    </lineage>
</organism>
<keyword evidence="9" id="KW-1185">Reference proteome</keyword>
<comment type="similarity">
    <text evidence="2">Belongs to the YIP1 family.</text>
</comment>
<keyword evidence="3 7" id="KW-0812">Transmembrane</keyword>
<dbReference type="OrthoDB" id="440385at2759"/>
<dbReference type="AlphaFoldDB" id="A0A0A1UGL8"/>
<evidence type="ECO:0000256" key="4">
    <source>
        <dbReference type="ARBA" id="ARBA00022989"/>
    </source>
</evidence>
<accession>A0A0A1UGL8</accession>
<feature type="transmembrane region" description="Helical" evidence="7">
    <location>
        <begin position="191"/>
        <end position="212"/>
    </location>
</feature>
<dbReference type="GeneID" id="14893850"/>
<dbReference type="EMBL" id="KB206169">
    <property type="protein sequence ID" value="ELP94994.1"/>
    <property type="molecule type" value="Genomic_DNA"/>
</dbReference>
<dbReference type="GO" id="GO:0048280">
    <property type="term" value="P:vesicle fusion with Golgi apparatus"/>
    <property type="evidence" value="ECO:0007669"/>
    <property type="project" value="TreeGrafter"/>
</dbReference>
<dbReference type="GO" id="GO:0005802">
    <property type="term" value="C:trans-Golgi network"/>
    <property type="evidence" value="ECO:0007669"/>
    <property type="project" value="TreeGrafter"/>
</dbReference>
<evidence type="ECO:0000256" key="6">
    <source>
        <dbReference type="SAM" id="MobiDB-lite"/>
    </source>
</evidence>
<reference evidence="8 9" key="1">
    <citation type="submission" date="2012-10" db="EMBL/GenBank/DDBJ databases">
        <authorList>
            <person name="Zafar N."/>
            <person name="Inman J."/>
            <person name="Hall N."/>
            <person name="Lorenzi H."/>
            <person name="Caler E."/>
        </authorList>
    </citation>
    <scope>NUCLEOTIDE SEQUENCE [LARGE SCALE GENOMIC DNA]</scope>
    <source>
        <strain evidence="8 9">IP1</strain>
    </source>
</reference>
<gene>
    <name evidence="8" type="ORF">EIN_251780</name>
</gene>
<feature type="transmembrane region" description="Helical" evidence="7">
    <location>
        <begin position="163"/>
        <end position="184"/>
    </location>
</feature>
<dbReference type="InterPro" id="IPR045231">
    <property type="entry name" value="Yip1/4-like"/>
</dbReference>
<evidence type="ECO:0000313" key="8">
    <source>
        <dbReference type="EMBL" id="ELP94994.1"/>
    </source>
</evidence>
<dbReference type="KEGG" id="eiv:EIN_251780"/>
<dbReference type="GO" id="GO:0006888">
    <property type="term" value="P:endoplasmic reticulum to Golgi vesicle-mediated transport"/>
    <property type="evidence" value="ECO:0007669"/>
    <property type="project" value="InterPro"/>
</dbReference>
<evidence type="ECO:0000256" key="5">
    <source>
        <dbReference type="ARBA" id="ARBA00023136"/>
    </source>
</evidence>
<name>A0A0A1UGL8_ENTIV</name>
<proteinExistence type="inferred from homology"/>
<keyword evidence="5 7" id="KW-0472">Membrane</keyword>
<dbReference type="RefSeq" id="XP_004261765.1">
    <property type="nucleotide sequence ID" value="XM_004261717.1"/>
</dbReference>
<protein>
    <submittedName>
        <fullName evidence="8">Protein YIPF5, putative</fullName>
    </submittedName>
</protein>
<dbReference type="OMA" id="GYTGQFF"/>
<feature type="transmembrane region" description="Helical" evidence="7">
    <location>
        <begin position="218"/>
        <end position="238"/>
    </location>
</feature>
<dbReference type="Proteomes" id="UP000014680">
    <property type="component" value="Unassembled WGS sequence"/>
</dbReference>
<dbReference type="VEuPathDB" id="AmoebaDB:EIN_251780"/>
<evidence type="ECO:0000256" key="2">
    <source>
        <dbReference type="ARBA" id="ARBA00010596"/>
    </source>
</evidence>